<gene>
    <name evidence="1" type="ORF">EV656_1236</name>
</gene>
<evidence type="ECO:0000313" key="1">
    <source>
        <dbReference type="EMBL" id="TCP19994.1"/>
    </source>
</evidence>
<dbReference type="Proteomes" id="UP000295733">
    <property type="component" value="Unassembled WGS sequence"/>
</dbReference>
<reference evidence="1 2" key="1">
    <citation type="submission" date="2019-03" db="EMBL/GenBank/DDBJ databases">
        <title>Genomic Encyclopedia of Type Strains, Phase IV (KMG-IV): sequencing the most valuable type-strain genomes for metagenomic binning, comparative biology and taxonomic classification.</title>
        <authorList>
            <person name="Goeker M."/>
        </authorList>
    </citation>
    <scope>NUCLEOTIDE SEQUENCE [LARGE SCALE GENOMIC DNA]</scope>
    <source>
        <strain evidence="1 2">DSM 2781</strain>
    </source>
</reference>
<organism evidence="1 2">
    <name type="scientific">Rhodovulum adriaticum</name>
    <name type="common">Rhodopseudomonas adriatica</name>
    <dbReference type="NCBI Taxonomy" id="35804"/>
    <lineage>
        <taxon>Bacteria</taxon>
        <taxon>Pseudomonadati</taxon>
        <taxon>Pseudomonadota</taxon>
        <taxon>Alphaproteobacteria</taxon>
        <taxon>Rhodobacterales</taxon>
        <taxon>Paracoccaceae</taxon>
        <taxon>Rhodovulum</taxon>
    </lineage>
</organism>
<protein>
    <submittedName>
        <fullName evidence="1">Uncharacterized protein</fullName>
    </submittedName>
</protein>
<keyword evidence="2" id="KW-1185">Reference proteome</keyword>
<evidence type="ECO:0000313" key="2">
    <source>
        <dbReference type="Proteomes" id="UP000295733"/>
    </source>
</evidence>
<name>A0A4R2NFW9_RHOAD</name>
<sequence>MVRAIPAIAVLLIAVMLLFMQGNRPFMVPPGF</sequence>
<dbReference type="EMBL" id="SLXL01000023">
    <property type="protein sequence ID" value="TCP19994.1"/>
    <property type="molecule type" value="Genomic_DNA"/>
</dbReference>
<accession>A0A4R2NFW9</accession>
<proteinExistence type="predicted"/>
<comment type="caution">
    <text evidence="1">The sequence shown here is derived from an EMBL/GenBank/DDBJ whole genome shotgun (WGS) entry which is preliminary data.</text>
</comment>
<dbReference type="AlphaFoldDB" id="A0A4R2NFW9"/>